<sequence>MSRLIAVDWGSSSFRAYLVESTGKLLDTIKSDQGIFNLTRDDIETCFKSQCASWLDKFPQAGVLMSGMVGSRNGLKETQYLPTPCSAKTISLALESVELFDRSVKIVPGLCFIEDEKTSDVMRGEEVQILGAVNKLSNDCELICLPGTHSKWAVVEDGKIRRFSTFASGEMYSTLLSLDLFKGIIFSKSFDKESFQKGLDASFQTAGFLNSIFSGRVKLLSGELDDIHLSSYLSGVIIGYEILSATKIYSSNSKVVIVGSHYLQELYTLAFSHFNIESFCLEPDTTYVSGIYSLAKQNNYF</sequence>
<reference evidence="1 2" key="1">
    <citation type="submission" date="2019-07" db="EMBL/GenBank/DDBJ databases">
        <title>Draft genome for Aliikangiella sp. M105.</title>
        <authorList>
            <person name="Wang G."/>
        </authorList>
    </citation>
    <scope>NUCLEOTIDE SEQUENCE [LARGE SCALE GENOMIC DNA]</scope>
    <source>
        <strain evidence="1 2">M105</strain>
    </source>
</reference>
<evidence type="ECO:0000313" key="2">
    <source>
        <dbReference type="Proteomes" id="UP000315439"/>
    </source>
</evidence>
<comment type="caution">
    <text evidence="1">The sequence shown here is derived from an EMBL/GenBank/DDBJ whole genome shotgun (WGS) entry which is preliminary data.</text>
</comment>
<dbReference type="RefSeq" id="WP_142892073.1">
    <property type="nucleotide sequence ID" value="NZ_ML660161.1"/>
</dbReference>
<name>A0A545UIG3_9GAMM</name>
<dbReference type="GO" id="GO:0008671">
    <property type="term" value="F:2-dehydro-3-deoxygalactonokinase activity"/>
    <property type="evidence" value="ECO:0007669"/>
    <property type="project" value="InterPro"/>
</dbReference>
<accession>A0A545UIG3</accession>
<organism evidence="1 2">
    <name type="scientific">Aliikangiella coralliicola</name>
    <dbReference type="NCBI Taxonomy" id="2592383"/>
    <lineage>
        <taxon>Bacteria</taxon>
        <taxon>Pseudomonadati</taxon>
        <taxon>Pseudomonadota</taxon>
        <taxon>Gammaproteobacteria</taxon>
        <taxon>Oceanospirillales</taxon>
        <taxon>Pleioneaceae</taxon>
        <taxon>Aliikangiella</taxon>
    </lineage>
</organism>
<dbReference type="CDD" id="cd24012">
    <property type="entry name" value="ASKHA_NBD_KDGal-kinase"/>
    <property type="match status" value="1"/>
</dbReference>
<dbReference type="SUPFAM" id="SSF53067">
    <property type="entry name" value="Actin-like ATPase domain"/>
    <property type="match status" value="1"/>
</dbReference>
<dbReference type="InterPro" id="IPR042258">
    <property type="entry name" value="DGOK_N"/>
</dbReference>
<dbReference type="Proteomes" id="UP000315439">
    <property type="component" value="Unassembled WGS sequence"/>
</dbReference>
<dbReference type="OrthoDB" id="256574at2"/>
<keyword evidence="1" id="KW-0808">Transferase</keyword>
<dbReference type="InterPro" id="IPR007729">
    <property type="entry name" value="DGOK"/>
</dbReference>
<dbReference type="Pfam" id="PF05035">
    <property type="entry name" value="DGOK"/>
    <property type="match status" value="1"/>
</dbReference>
<proteinExistence type="predicted"/>
<gene>
    <name evidence="1" type="ORF">FLL46_03590</name>
</gene>
<dbReference type="InterPro" id="IPR042257">
    <property type="entry name" value="DGOK_C"/>
</dbReference>
<evidence type="ECO:0000313" key="1">
    <source>
        <dbReference type="EMBL" id="TQV89223.1"/>
    </source>
</evidence>
<protein>
    <submittedName>
        <fullName evidence="1">2-dehydro-3-deoxygalactonokinase</fullName>
    </submittedName>
</protein>
<dbReference type="GO" id="GO:0034194">
    <property type="term" value="P:D-galactonate catabolic process"/>
    <property type="evidence" value="ECO:0007669"/>
    <property type="project" value="InterPro"/>
</dbReference>
<keyword evidence="2" id="KW-1185">Reference proteome</keyword>
<dbReference type="InterPro" id="IPR043129">
    <property type="entry name" value="ATPase_NBD"/>
</dbReference>
<dbReference type="EMBL" id="VIKS01000002">
    <property type="protein sequence ID" value="TQV89223.1"/>
    <property type="molecule type" value="Genomic_DNA"/>
</dbReference>
<dbReference type="Gene3D" id="3.30.420.300">
    <property type="entry name" value="2-keto-3-deoxy-galactonokinase, substrate binding domain"/>
    <property type="match status" value="1"/>
</dbReference>
<dbReference type="AlphaFoldDB" id="A0A545UIG3"/>
<keyword evidence="1" id="KW-0418">Kinase</keyword>
<dbReference type="Gene3D" id="3.30.420.310">
    <property type="entry name" value="2-keto-3-deoxy-galactonokinase, C-terminal domain"/>
    <property type="match status" value="1"/>
</dbReference>